<evidence type="ECO:0000313" key="2">
    <source>
        <dbReference type="Proteomes" id="UP000324575"/>
    </source>
</evidence>
<evidence type="ECO:0000313" key="1">
    <source>
        <dbReference type="EMBL" id="KAA6301806.1"/>
    </source>
</evidence>
<organism evidence="1 2">
    <name type="scientific">Candidatus Ordinivivax streblomastigis</name>
    <dbReference type="NCBI Taxonomy" id="2540710"/>
    <lineage>
        <taxon>Bacteria</taxon>
        <taxon>Pseudomonadati</taxon>
        <taxon>Bacteroidota</taxon>
        <taxon>Bacteroidia</taxon>
        <taxon>Bacteroidales</taxon>
        <taxon>Candidatus Ordinivivax</taxon>
    </lineage>
</organism>
<comment type="caution">
    <text evidence="1">The sequence shown here is derived from an EMBL/GenBank/DDBJ whole genome shotgun (WGS) entry which is preliminary data.</text>
</comment>
<dbReference type="EMBL" id="SNRX01000013">
    <property type="protein sequence ID" value="KAA6301806.1"/>
    <property type="molecule type" value="Genomic_DNA"/>
</dbReference>
<name>A0A5M8P0C2_9BACT</name>
<gene>
    <name evidence="1" type="ORF">EZS26_001969</name>
</gene>
<accession>A0A5M8P0C2</accession>
<reference evidence="1 2" key="1">
    <citation type="submission" date="2019-03" db="EMBL/GenBank/DDBJ databases">
        <title>Single cell metagenomics reveals metabolic interactions within the superorganism composed of flagellate Streblomastix strix and complex community of Bacteroidetes bacteria on its surface.</title>
        <authorList>
            <person name="Treitli S.C."/>
            <person name="Kolisko M."/>
            <person name="Husnik F."/>
            <person name="Keeling P."/>
            <person name="Hampl V."/>
        </authorList>
    </citation>
    <scope>NUCLEOTIDE SEQUENCE [LARGE SCALE GENOMIC DNA]</scope>
    <source>
        <strain evidence="1">St1</strain>
    </source>
</reference>
<protein>
    <recommendedName>
        <fullName evidence="3">DUF3800 domain-containing protein</fullName>
    </recommendedName>
</protein>
<dbReference type="Pfam" id="PF12686">
    <property type="entry name" value="DUF3800"/>
    <property type="match status" value="1"/>
</dbReference>
<sequence length="243" mass="28660">MKYFLFLDECGDQNLANFDISFPIFTLCGILISENDYYDMGLKVIDLKKKYWDDKKIILHSRDIRKCEKGFEILFNLDIKKSFYEDINLIMKKCQYTIVSCSVLKESYIRKYGRLSDVYGLSLSYVIERTIFFLDSQEKNDIELHVFAERRGKKEDTSLLNYYNTVLDRGTYFVKSSRIKSYFKKFEVRDKKENIIGLQIADLAAYPITRYVLDNNAVNIAFDLIKEKIYSQGSKQHGLKVFP</sequence>
<proteinExistence type="predicted"/>
<dbReference type="AlphaFoldDB" id="A0A5M8P0C2"/>
<dbReference type="InterPro" id="IPR024524">
    <property type="entry name" value="DUF3800"/>
</dbReference>
<evidence type="ECO:0008006" key="3">
    <source>
        <dbReference type="Google" id="ProtNLM"/>
    </source>
</evidence>
<dbReference type="Proteomes" id="UP000324575">
    <property type="component" value="Unassembled WGS sequence"/>
</dbReference>